<dbReference type="SUPFAM" id="SSF51905">
    <property type="entry name" value="FAD/NAD(P)-binding domain"/>
    <property type="match status" value="1"/>
</dbReference>
<comment type="caution">
    <text evidence="2">The sequence shown here is derived from an EMBL/GenBank/DDBJ whole genome shotgun (WGS) entry which is preliminary data.</text>
</comment>
<name>A0A8S3KCC8_9BILA</name>
<dbReference type="EMBL" id="CAJOBI010371133">
    <property type="protein sequence ID" value="CAF5229571.1"/>
    <property type="molecule type" value="Genomic_DNA"/>
</dbReference>
<feature type="domain" description="Amine oxidase" evidence="1">
    <location>
        <begin position="9"/>
        <end position="54"/>
    </location>
</feature>
<dbReference type="GO" id="GO:0016491">
    <property type="term" value="F:oxidoreductase activity"/>
    <property type="evidence" value="ECO:0007669"/>
    <property type="project" value="InterPro"/>
</dbReference>
<gene>
    <name evidence="2" type="ORF">SMN809_LOCUS86491</name>
</gene>
<sequence length="58" mass="6279">STASTKHDRKQLAAAYAPDRVPRILFAGEATHQQYYSTVNAAMETGIQAAKTILSTIN</sequence>
<feature type="non-terminal residue" evidence="2">
    <location>
        <position position="1"/>
    </location>
</feature>
<evidence type="ECO:0000259" key="1">
    <source>
        <dbReference type="Pfam" id="PF01593"/>
    </source>
</evidence>
<proteinExistence type="predicted"/>
<evidence type="ECO:0000313" key="2">
    <source>
        <dbReference type="EMBL" id="CAF5229571.1"/>
    </source>
</evidence>
<accession>A0A8S3KCC8</accession>
<dbReference type="InterPro" id="IPR002937">
    <property type="entry name" value="Amino_oxidase"/>
</dbReference>
<reference evidence="2" key="1">
    <citation type="submission" date="2021-02" db="EMBL/GenBank/DDBJ databases">
        <authorList>
            <person name="Nowell W R."/>
        </authorList>
    </citation>
    <scope>NUCLEOTIDE SEQUENCE</scope>
</reference>
<dbReference type="Pfam" id="PF01593">
    <property type="entry name" value="Amino_oxidase"/>
    <property type="match status" value="1"/>
</dbReference>
<evidence type="ECO:0000313" key="3">
    <source>
        <dbReference type="Proteomes" id="UP000676336"/>
    </source>
</evidence>
<organism evidence="2 3">
    <name type="scientific">Rotaria magnacalcarata</name>
    <dbReference type="NCBI Taxonomy" id="392030"/>
    <lineage>
        <taxon>Eukaryota</taxon>
        <taxon>Metazoa</taxon>
        <taxon>Spiralia</taxon>
        <taxon>Gnathifera</taxon>
        <taxon>Rotifera</taxon>
        <taxon>Eurotatoria</taxon>
        <taxon>Bdelloidea</taxon>
        <taxon>Philodinida</taxon>
        <taxon>Philodinidae</taxon>
        <taxon>Rotaria</taxon>
    </lineage>
</organism>
<protein>
    <recommendedName>
        <fullName evidence="1">Amine oxidase domain-containing protein</fullName>
    </recommendedName>
</protein>
<dbReference type="Proteomes" id="UP000676336">
    <property type="component" value="Unassembled WGS sequence"/>
</dbReference>
<dbReference type="InterPro" id="IPR036188">
    <property type="entry name" value="FAD/NAD-bd_sf"/>
</dbReference>
<dbReference type="Gene3D" id="3.50.50.60">
    <property type="entry name" value="FAD/NAD(P)-binding domain"/>
    <property type="match status" value="1"/>
</dbReference>
<dbReference type="AlphaFoldDB" id="A0A8S3KCC8"/>